<keyword evidence="2" id="KW-1185">Reference proteome</keyword>
<evidence type="ECO:0000313" key="2">
    <source>
        <dbReference type="Proteomes" id="UP001501222"/>
    </source>
</evidence>
<sequence length="603" mass="66388">MPKMTEKLRLLEALERRLAAFRSTADQDQILAPEVQSEVSALLQLINTPEIATERVAFALGWYHWWRHELLPDNDEDLVSAAFFVLSLTKHGYTGPFPAPLYVFQAALGLHFAADARDSLQSAAGDSSVLDEGIDLLHEALDKSPKEELSRGYWFFKLSIALQYRAREAASTDDYDYAIGCARHSLEDLPRQDPNWATYLANLGYLLQTRFEFSGRTDDINEAVTLCREAADVGDQTDDSKSARQHTLTLALRDRYRLTGNLSDLDEAIDVSREALRGYGETSSMYSYHSSLGNALRARFDRLGNKADIDDAIESATAALNGVRADDAAEVAIMQTNLANALRERFHLSGDIADLEHSIRLWRTALTIQGGPELRLGVEVNLANGLQDRYRALGDAKGLLEAIDMWRRALERLHAGSPLRAQVASNLGNALWDVYKLTSDASRLDQAVTMWTNAANAEGAPIQVRVAAACEMGLVASEEGDWALAAKAYATAIALLPVLAWRGTARRNRENQLTKYDGLASQGAAAMLAAGRYEEALACLEQGRAVLWSQSVETRTELTDLGLAAPHLLSRLETIRDQISGRADVASSDAPLREYAANPRVVR</sequence>
<dbReference type="Gene3D" id="1.25.40.10">
    <property type="entry name" value="Tetratricopeptide repeat domain"/>
    <property type="match status" value="2"/>
</dbReference>
<name>A0ABP6VJA8_9ACTN</name>
<dbReference type="InterPro" id="IPR011990">
    <property type="entry name" value="TPR-like_helical_dom_sf"/>
</dbReference>
<protein>
    <recommendedName>
        <fullName evidence="3">Tetratricopeptide repeat protein</fullName>
    </recommendedName>
</protein>
<dbReference type="EMBL" id="BAABAA010000001">
    <property type="protein sequence ID" value="GAA3536818.1"/>
    <property type="molecule type" value="Genomic_DNA"/>
</dbReference>
<comment type="caution">
    <text evidence="1">The sequence shown here is derived from an EMBL/GenBank/DDBJ whole genome shotgun (WGS) entry which is preliminary data.</text>
</comment>
<reference evidence="2" key="1">
    <citation type="journal article" date="2019" name="Int. J. Syst. Evol. Microbiol.">
        <title>The Global Catalogue of Microorganisms (GCM) 10K type strain sequencing project: providing services to taxonomists for standard genome sequencing and annotation.</title>
        <authorList>
            <consortium name="The Broad Institute Genomics Platform"/>
            <consortium name="The Broad Institute Genome Sequencing Center for Infectious Disease"/>
            <person name="Wu L."/>
            <person name="Ma J."/>
        </authorList>
    </citation>
    <scope>NUCLEOTIDE SEQUENCE [LARGE SCALE GENOMIC DNA]</scope>
    <source>
        <strain evidence="2">JCM 16928</strain>
    </source>
</reference>
<gene>
    <name evidence="1" type="ORF">GCM10022235_00340</name>
</gene>
<dbReference type="Pfam" id="PF13374">
    <property type="entry name" value="TPR_10"/>
    <property type="match status" value="1"/>
</dbReference>
<dbReference type="Proteomes" id="UP001501222">
    <property type="component" value="Unassembled WGS sequence"/>
</dbReference>
<evidence type="ECO:0000313" key="1">
    <source>
        <dbReference type="EMBL" id="GAA3536818.1"/>
    </source>
</evidence>
<evidence type="ECO:0008006" key="3">
    <source>
        <dbReference type="Google" id="ProtNLM"/>
    </source>
</evidence>
<dbReference type="RefSeq" id="WP_344835941.1">
    <property type="nucleotide sequence ID" value="NZ_BAABAA010000001.1"/>
</dbReference>
<proteinExistence type="predicted"/>
<accession>A0ABP6VJA8</accession>
<organism evidence="1 2">
    <name type="scientific">Kribbella ginsengisoli</name>
    <dbReference type="NCBI Taxonomy" id="363865"/>
    <lineage>
        <taxon>Bacteria</taxon>
        <taxon>Bacillati</taxon>
        <taxon>Actinomycetota</taxon>
        <taxon>Actinomycetes</taxon>
        <taxon>Propionibacteriales</taxon>
        <taxon>Kribbellaceae</taxon>
        <taxon>Kribbella</taxon>
    </lineage>
</organism>
<dbReference type="SUPFAM" id="SSF81901">
    <property type="entry name" value="HCP-like"/>
    <property type="match status" value="1"/>
</dbReference>